<dbReference type="Gene3D" id="3.30.1460.30">
    <property type="entry name" value="YgaC/TfoX-N like chaperone"/>
    <property type="match status" value="1"/>
</dbReference>
<dbReference type="PANTHER" id="PTHR36121:SF1">
    <property type="entry name" value="PROTEIN SXY"/>
    <property type="match status" value="1"/>
</dbReference>
<evidence type="ECO:0000259" key="1">
    <source>
        <dbReference type="Pfam" id="PF04993"/>
    </source>
</evidence>
<dbReference type="AlphaFoldDB" id="A0A484HGA7"/>
<dbReference type="InterPro" id="IPR047525">
    <property type="entry name" value="TfoX-like"/>
</dbReference>
<dbReference type="EMBL" id="CAACVI010000011">
    <property type="protein sequence ID" value="VEN73529.1"/>
    <property type="molecule type" value="Genomic_DNA"/>
</dbReference>
<evidence type="ECO:0000313" key="2">
    <source>
        <dbReference type="EMBL" id="VEN73529.1"/>
    </source>
</evidence>
<proteinExistence type="predicted"/>
<feature type="domain" description="TfoX N-terminal" evidence="1">
    <location>
        <begin position="16"/>
        <end position="108"/>
    </location>
</feature>
<sequence length="118" mass="13618">MSVLKEEEEFVSYVTEMMQAIGPVIAKRMFGGHGIFLDGLMFGLISDHVLYLKADKETEKDFNAKGLEAFKYYKKEKAYKLSYCQAPEETLEDSEEMKRWANKAYDAAIRASLKKQKK</sequence>
<dbReference type="SUPFAM" id="SSF159894">
    <property type="entry name" value="YgaC/TfoX-N like"/>
    <property type="match status" value="1"/>
</dbReference>
<dbReference type="PANTHER" id="PTHR36121">
    <property type="entry name" value="PROTEIN SXY"/>
    <property type="match status" value="1"/>
</dbReference>
<accession>A0A484HGA7</accession>
<dbReference type="Pfam" id="PF04993">
    <property type="entry name" value="TfoX_N"/>
    <property type="match status" value="1"/>
</dbReference>
<dbReference type="InterPro" id="IPR007076">
    <property type="entry name" value="TfoX_N"/>
</dbReference>
<name>A0A484HGA7_9BACT</name>
<protein>
    <submittedName>
        <fullName evidence="2">Transcriptional regulator</fullName>
    </submittedName>
</protein>
<gene>
    <name evidence="2" type="ORF">EPICR_190029</name>
</gene>
<organism evidence="2">
    <name type="scientific">uncultured Desulfobacteraceae bacterium</name>
    <dbReference type="NCBI Taxonomy" id="218296"/>
    <lineage>
        <taxon>Bacteria</taxon>
        <taxon>Pseudomonadati</taxon>
        <taxon>Thermodesulfobacteriota</taxon>
        <taxon>Desulfobacteria</taxon>
        <taxon>Desulfobacterales</taxon>
        <taxon>Desulfobacteraceae</taxon>
        <taxon>environmental samples</taxon>
    </lineage>
</organism>
<reference evidence="2" key="1">
    <citation type="submission" date="2019-01" db="EMBL/GenBank/DDBJ databases">
        <authorList>
            <consortium name="Genoscope - CEA"/>
            <person name="William W."/>
        </authorList>
    </citation>
    <scope>NUCLEOTIDE SEQUENCE</scope>
    <source>
        <strain evidence="2">CR-1</strain>
    </source>
</reference>